<dbReference type="OrthoDB" id="581336at2"/>
<dbReference type="eggNOG" id="ENOG5033NPF">
    <property type="taxonomic scope" value="Bacteria"/>
</dbReference>
<keyword evidence="1" id="KW-0175">Coiled coil</keyword>
<sequence length="341" mass="39317">MTEEIKCPACRQPLYLPDLSICNEERVMVICRSCHYQYAVSYAIAESCSSEVITLTKTKFLNKPKQQRLYQLKVNYQSTLQKTFQFTNFDLKEKFTANAGDSLVLLHTIDNKNNLDLIWLKNLEHNLDYQVLFPRKQQLFQGAKISSLTILGCSTLALIDLFYPVVANHFIWLGTIPLAITTGFYSSIRYRRKYQQLAANNLNRLASEQNILAKLKTLTSRLKQLNQNKTSEENLLNRFRLLQAKMNQTDAHLYCDRLTTINRGISALEQQLNISQNLINGYSQLINIWEIEYETSQLAEQLPGQEKVEAQVLPRLEELQALEQQKEELSLLIQPAAFLSS</sequence>
<evidence type="ECO:0000256" key="1">
    <source>
        <dbReference type="SAM" id="Coils"/>
    </source>
</evidence>
<organism evidence="3 4">
    <name type="scientific">Stanieria cyanosphaera (strain ATCC 29371 / PCC 7437)</name>
    <dbReference type="NCBI Taxonomy" id="111780"/>
    <lineage>
        <taxon>Bacteria</taxon>
        <taxon>Bacillati</taxon>
        <taxon>Cyanobacteriota</taxon>
        <taxon>Cyanophyceae</taxon>
        <taxon>Pleurocapsales</taxon>
        <taxon>Dermocarpellaceae</taxon>
        <taxon>Stanieria</taxon>
    </lineage>
</organism>
<dbReference type="RefSeq" id="WP_015192512.1">
    <property type="nucleotide sequence ID" value="NC_019748.1"/>
</dbReference>
<evidence type="ECO:0000313" key="3">
    <source>
        <dbReference type="EMBL" id="AFZ34839.1"/>
    </source>
</evidence>
<keyword evidence="4" id="KW-1185">Reference proteome</keyword>
<feature type="transmembrane region" description="Helical" evidence="2">
    <location>
        <begin position="145"/>
        <end position="163"/>
    </location>
</feature>
<dbReference type="Proteomes" id="UP000010473">
    <property type="component" value="Chromosome"/>
</dbReference>
<feature type="transmembrane region" description="Helical" evidence="2">
    <location>
        <begin position="169"/>
        <end position="188"/>
    </location>
</feature>
<reference evidence="4" key="1">
    <citation type="journal article" date="2013" name="Proc. Natl. Acad. Sci. U.S.A.">
        <title>Improving the coverage of the cyanobacterial phylum using diversity-driven genome sequencing.</title>
        <authorList>
            <person name="Shih P.M."/>
            <person name="Wu D."/>
            <person name="Latifi A."/>
            <person name="Axen S.D."/>
            <person name="Fewer D.P."/>
            <person name="Talla E."/>
            <person name="Calteau A."/>
            <person name="Cai F."/>
            <person name="Tandeau de Marsac N."/>
            <person name="Rippka R."/>
            <person name="Herdman M."/>
            <person name="Sivonen K."/>
            <person name="Coursin T."/>
            <person name="Laurent T."/>
            <person name="Goodwin L."/>
            <person name="Nolan M."/>
            <person name="Davenport K.W."/>
            <person name="Han C.S."/>
            <person name="Rubin E.M."/>
            <person name="Eisen J.A."/>
            <person name="Woyke T."/>
            <person name="Gugger M."/>
            <person name="Kerfeld C.A."/>
        </authorList>
    </citation>
    <scope>NUCLEOTIDE SEQUENCE [LARGE SCALE GENOMIC DNA]</scope>
    <source>
        <strain evidence="4">ATCC 29371 / PCC 7437</strain>
    </source>
</reference>
<proteinExistence type="predicted"/>
<accession>K9XRX8</accession>
<evidence type="ECO:0000313" key="4">
    <source>
        <dbReference type="Proteomes" id="UP000010473"/>
    </source>
</evidence>
<dbReference type="KEGG" id="scs:Sta7437_1269"/>
<dbReference type="AlphaFoldDB" id="K9XRX8"/>
<protein>
    <submittedName>
        <fullName evidence="3">Uncharacterized protein</fullName>
    </submittedName>
</protein>
<name>K9XRX8_STAC7</name>
<keyword evidence="2" id="KW-0812">Transmembrane</keyword>
<feature type="coiled-coil region" evidence="1">
    <location>
        <begin position="208"/>
        <end position="242"/>
    </location>
</feature>
<keyword evidence="2" id="KW-1133">Transmembrane helix</keyword>
<gene>
    <name evidence="3" type="ordered locus">Sta7437_1269</name>
</gene>
<keyword evidence="2" id="KW-0472">Membrane</keyword>
<dbReference type="EMBL" id="CP003653">
    <property type="protein sequence ID" value="AFZ34839.1"/>
    <property type="molecule type" value="Genomic_DNA"/>
</dbReference>
<evidence type="ECO:0000256" key="2">
    <source>
        <dbReference type="SAM" id="Phobius"/>
    </source>
</evidence>
<dbReference type="HOGENOM" id="CLU_768826_0_0_3"/>